<proteinExistence type="predicted"/>
<keyword evidence="2" id="KW-1185">Reference proteome</keyword>
<dbReference type="AlphaFoldDB" id="A0A3N7H869"/>
<protein>
    <submittedName>
        <fullName evidence="1">Uncharacterized protein</fullName>
    </submittedName>
</protein>
<sequence>MILVLGGGAGLYIYWIYLNFKQQDRTLDCRLLLALIVFTD</sequence>
<accession>A0A3N7H869</accession>
<dbReference type="EMBL" id="CM009300">
    <property type="protein sequence ID" value="RQO97668.1"/>
    <property type="molecule type" value="Genomic_DNA"/>
</dbReference>
<evidence type="ECO:0000313" key="2">
    <source>
        <dbReference type="Proteomes" id="UP000006729"/>
    </source>
</evidence>
<organism evidence="1 2">
    <name type="scientific">Populus trichocarpa</name>
    <name type="common">Western balsam poplar</name>
    <name type="synonym">Populus balsamifera subsp. trichocarpa</name>
    <dbReference type="NCBI Taxonomy" id="3694"/>
    <lineage>
        <taxon>Eukaryota</taxon>
        <taxon>Viridiplantae</taxon>
        <taxon>Streptophyta</taxon>
        <taxon>Embryophyta</taxon>
        <taxon>Tracheophyta</taxon>
        <taxon>Spermatophyta</taxon>
        <taxon>Magnoliopsida</taxon>
        <taxon>eudicotyledons</taxon>
        <taxon>Gunneridae</taxon>
        <taxon>Pentapetalae</taxon>
        <taxon>rosids</taxon>
        <taxon>fabids</taxon>
        <taxon>Malpighiales</taxon>
        <taxon>Salicaceae</taxon>
        <taxon>Saliceae</taxon>
        <taxon>Populus</taxon>
    </lineage>
</organism>
<dbReference type="Proteomes" id="UP000006729">
    <property type="component" value="Chromosome 11"/>
</dbReference>
<dbReference type="InParanoid" id="A0A3N7H869"/>
<evidence type="ECO:0000313" key="1">
    <source>
        <dbReference type="EMBL" id="RQO97668.1"/>
    </source>
</evidence>
<name>A0A3N7H869_POPTR</name>
<reference evidence="1 2" key="1">
    <citation type="journal article" date="2006" name="Science">
        <title>The genome of black cottonwood, Populus trichocarpa (Torr. &amp; Gray).</title>
        <authorList>
            <person name="Tuskan G.A."/>
            <person name="Difazio S."/>
            <person name="Jansson S."/>
            <person name="Bohlmann J."/>
            <person name="Grigoriev I."/>
            <person name="Hellsten U."/>
            <person name="Putnam N."/>
            <person name="Ralph S."/>
            <person name="Rombauts S."/>
            <person name="Salamov A."/>
            <person name="Schein J."/>
            <person name="Sterck L."/>
            <person name="Aerts A."/>
            <person name="Bhalerao R.R."/>
            <person name="Bhalerao R.P."/>
            <person name="Blaudez D."/>
            <person name="Boerjan W."/>
            <person name="Brun A."/>
            <person name="Brunner A."/>
            <person name="Busov V."/>
            <person name="Campbell M."/>
            <person name="Carlson J."/>
            <person name="Chalot M."/>
            <person name="Chapman J."/>
            <person name="Chen G.L."/>
            <person name="Cooper D."/>
            <person name="Coutinho P.M."/>
            <person name="Couturier J."/>
            <person name="Covert S."/>
            <person name="Cronk Q."/>
            <person name="Cunningham R."/>
            <person name="Davis J."/>
            <person name="Degroeve S."/>
            <person name="Dejardin A."/>
            <person name="Depamphilis C."/>
            <person name="Detter J."/>
            <person name="Dirks B."/>
            <person name="Dubchak I."/>
            <person name="Duplessis S."/>
            <person name="Ehlting J."/>
            <person name="Ellis B."/>
            <person name="Gendler K."/>
            <person name="Goodstein D."/>
            <person name="Gribskov M."/>
            <person name="Grimwood J."/>
            <person name="Groover A."/>
            <person name="Gunter L."/>
            <person name="Hamberger B."/>
            <person name="Heinze B."/>
            <person name="Helariutta Y."/>
            <person name="Henrissat B."/>
            <person name="Holligan D."/>
            <person name="Holt R."/>
            <person name="Huang W."/>
            <person name="Islam-Faridi N."/>
            <person name="Jones S."/>
            <person name="Jones-Rhoades M."/>
            <person name="Jorgensen R."/>
            <person name="Joshi C."/>
            <person name="Kangasjarvi J."/>
            <person name="Karlsson J."/>
            <person name="Kelleher C."/>
            <person name="Kirkpatrick R."/>
            <person name="Kirst M."/>
            <person name="Kohler A."/>
            <person name="Kalluri U."/>
            <person name="Larimer F."/>
            <person name="Leebens-Mack J."/>
            <person name="Leple J.C."/>
            <person name="Locascio P."/>
            <person name="Lou Y."/>
            <person name="Lucas S."/>
            <person name="Martin F."/>
            <person name="Montanini B."/>
            <person name="Napoli C."/>
            <person name="Nelson D.R."/>
            <person name="Nelson C."/>
            <person name="Nieminen K."/>
            <person name="Nilsson O."/>
            <person name="Pereda V."/>
            <person name="Peter G."/>
            <person name="Philippe R."/>
            <person name="Pilate G."/>
            <person name="Poliakov A."/>
            <person name="Razumovskaya J."/>
            <person name="Richardson P."/>
            <person name="Rinaldi C."/>
            <person name="Ritland K."/>
            <person name="Rouze P."/>
            <person name="Ryaboy D."/>
            <person name="Schmutz J."/>
            <person name="Schrader J."/>
            <person name="Segerman B."/>
            <person name="Shin H."/>
            <person name="Siddiqui A."/>
            <person name="Sterky F."/>
            <person name="Terry A."/>
            <person name="Tsai C.J."/>
            <person name="Uberbacher E."/>
            <person name="Unneberg P."/>
            <person name="Vahala J."/>
            <person name="Wall K."/>
            <person name="Wessler S."/>
            <person name="Yang G."/>
            <person name="Yin T."/>
            <person name="Douglas C."/>
            <person name="Marra M."/>
            <person name="Sandberg G."/>
            <person name="Van de Peer Y."/>
            <person name="Rokhsar D."/>
        </authorList>
    </citation>
    <scope>NUCLEOTIDE SEQUENCE [LARGE SCALE GENOMIC DNA]</scope>
    <source>
        <strain evidence="2">cv. Nisqually</strain>
    </source>
</reference>
<gene>
    <name evidence="1" type="ORF">POPTR_011G076350</name>
</gene>